<comment type="caution">
    <text evidence="11">The sequence shown here is derived from an EMBL/GenBank/DDBJ whole genome shotgun (WGS) entry which is preliminary data.</text>
</comment>
<dbReference type="Pfam" id="PF02578">
    <property type="entry name" value="Cu-oxidase_4"/>
    <property type="match status" value="1"/>
</dbReference>
<gene>
    <name evidence="11" type="primary">yfiH</name>
    <name evidence="11" type="ORF">Lery_1847</name>
</gene>
<dbReference type="InterPro" id="IPR011324">
    <property type="entry name" value="Cytotoxic_necrot_fac-like_cat"/>
</dbReference>
<dbReference type="Proteomes" id="UP000054773">
    <property type="component" value="Unassembled WGS sequence"/>
</dbReference>
<comment type="catalytic activity">
    <reaction evidence="7">
        <text>adenosine + H2O + H(+) = inosine + NH4(+)</text>
        <dbReference type="Rhea" id="RHEA:24408"/>
        <dbReference type="ChEBI" id="CHEBI:15377"/>
        <dbReference type="ChEBI" id="CHEBI:15378"/>
        <dbReference type="ChEBI" id="CHEBI:16335"/>
        <dbReference type="ChEBI" id="CHEBI:17596"/>
        <dbReference type="ChEBI" id="CHEBI:28938"/>
        <dbReference type="EC" id="3.5.4.4"/>
    </reaction>
    <physiologicalReaction direction="left-to-right" evidence="7">
        <dbReference type="Rhea" id="RHEA:24409"/>
    </physiologicalReaction>
</comment>
<evidence type="ECO:0000256" key="7">
    <source>
        <dbReference type="ARBA" id="ARBA00047989"/>
    </source>
</evidence>
<evidence type="ECO:0000256" key="9">
    <source>
        <dbReference type="ARBA" id="ARBA00049893"/>
    </source>
</evidence>
<dbReference type="CDD" id="cd16833">
    <property type="entry name" value="YfiH"/>
    <property type="match status" value="1"/>
</dbReference>
<name>A0A0W0TK97_LEGER</name>
<evidence type="ECO:0000256" key="5">
    <source>
        <dbReference type="ARBA" id="ARBA00022801"/>
    </source>
</evidence>
<keyword evidence="3" id="KW-0808">Transferase</keyword>
<reference evidence="11 12" key="1">
    <citation type="submission" date="2015-11" db="EMBL/GenBank/DDBJ databases">
        <title>Genomic analysis of 38 Legionella species identifies large and diverse effector repertoires.</title>
        <authorList>
            <person name="Burstein D."/>
            <person name="Amaro F."/>
            <person name="Zusman T."/>
            <person name="Lifshitz Z."/>
            <person name="Cohen O."/>
            <person name="Gilbert J.A."/>
            <person name="Pupko T."/>
            <person name="Shuman H.A."/>
            <person name="Segal G."/>
        </authorList>
    </citation>
    <scope>NUCLEOTIDE SEQUENCE [LARGE SCALE GENOMIC DNA]</scope>
    <source>
        <strain evidence="11 12">SE-32A-C8</strain>
    </source>
</reference>
<evidence type="ECO:0000256" key="8">
    <source>
        <dbReference type="ARBA" id="ARBA00048968"/>
    </source>
</evidence>
<dbReference type="AlphaFoldDB" id="A0A0W0TK97"/>
<dbReference type="InterPro" id="IPR038371">
    <property type="entry name" value="Cu_polyphenol_OxRdtase_sf"/>
</dbReference>
<evidence type="ECO:0000256" key="2">
    <source>
        <dbReference type="ARBA" id="ARBA00007353"/>
    </source>
</evidence>
<keyword evidence="4" id="KW-0479">Metal-binding</keyword>
<accession>A0A0W0TK97</accession>
<dbReference type="NCBIfam" id="TIGR00726">
    <property type="entry name" value="peptidoglycan editing factor PgeF"/>
    <property type="match status" value="1"/>
</dbReference>
<proteinExistence type="inferred from homology"/>
<organism evidence="11 12">
    <name type="scientific">Legionella erythra</name>
    <dbReference type="NCBI Taxonomy" id="448"/>
    <lineage>
        <taxon>Bacteria</taxon>
        <taxon>Pseudomonadati</taxon>
        <taxon>Pseudomonadota</taxon>
        <taxon>Gammaproteobacteria</taxon>
        <taxon>Legionellales</taxon>
        <taxon>Legionellaceae</taxon>
        <taxon>Legionella</taxon>
    </lineage>
</organism>
<keyword evidence="5" id="KW-0378">Hydrolase</keyword>
<evidence type="ECO:0000256" key="10">
    <source>
        <dbReference type="RuleBase" id="RU361274"/>
    </source>
</evidence>
<evidence type="ECO:0000256" key="3">
    <source>
        <dbReference type="ARBA" id="ARBA00022679"/>
    </source>
</evidence>
<dbReference type="GO" id="GO:0017061">
    <property type="term" value="F:S-methyl-5-thioadenosine phosphorylase activity"/>
    <property type="evidence" value="ECO:0007669"/>
    <property type="project" value="UniProtKB-EC"/>
</dbReference>
<evidence type="ECO:0000313" key="11">
    <source>
        <dbReference type="EMBL" id="KTC96055.1"/>
    </source>
</evidence>
<dbReference type="GO" id="GO:0016787">
    <property type="term" value="F:hydrolase activity"/>
    <property type="evidence" value="ECO:0007669"/>
    <property type="project" value="UniProtKB-KW"/>
</dbReference>
<keyword evidence="12" id="KW-1185">Reference proteome</keyword>
<protein>
    <recommendedName>
        <fullName evidence="10">Purine nucleoside phosphorylase</fullName>
    </recommendedName>
</protein>
<evidence type="ECO:0000313" key="12">
    <source>
        <dbReference type="Proteomes" id="UP000054773"/>
    </source>
</evidence>
<evidence type="ECO:0000256" key="6">
    <source>
        <dbReference type="ARBA" id="ARBA00022833"/>
    </source>
</evidence>
<dbReference type="SUPFAM" id="SSF64438">
    <property type="entry name" value="CNF1/YfiH-like putative cysteine hydrolases"/>
    <property type="match status" value="1"/>
</dbReference>
<evidence type="ECO:0000256" key="4">
    <source>
        <dbReference type="ARBA" id="ARBA00022723"/>
    </source>
</evidence>
<comment type="similarity">
    <text evidence="2 10">Belongs to the purine nucleoside phosphorylase YfiH/LACC1 family.</text>
</comment>
<dbReference type="STRING" id="448.Lery_1847"/>
<keyword evidence="6" id="KW-0862">Zinc</keyword>
<evidence type="ECO:0000256" key="1">
    <source>
        <dbReference type="ARBA" id="ARBA00000553"/>
    </source>
</evidence>
<comment type="catalytic activity">
    <reaction evidence="9">
        <text>S-methyl-5'-thioadenosine + phosphate = 5-(methylsulfanyl)-alpha-D-ribose 1-phosphate + adenine</text>
        <dbReference type="Rhea" id="RHEA:11852"/>
        <dbReference type="ChEBI" id="CHEBI:16708"/>
        <dbReference type="ChEBI" id="CHEBI:17509"/>
        <dbReference type="ChEBI" id="CHEBI:43474"/>
        <dbReference type="ChEBI" id="CHEBI:58533"/>
        <dbReference type="EC" id="2.4.2.28"/>
    </reaction>
    <physiologicalReaction direction="left-to-right" evidence="9">
        <dbReference type="Rhea" id="RHEA:11853"/>
    </physiologicalReaction>
</comment>
<dbReference type="Gene3D" id="3.60.140.10">
    <property type="entry name" value="CNF1/YfiH-like putative cysteine hydrolases"/>
    <property type="match status" value="1"/>
</dbReference>
<dbReference type="PATRIC" id="fig|448.7.peg.1934"/>
<sequence length="244" mass="27400">MSTLSDLIADWPAPASIRAITTRRYSGGFSEAPYDRNNLGLHVGDNPDHVLRNRRELVTRLQLPGDPAWLDQTHSTTCVVIEETPNRRADAAITRDKRQVLAIMTADCLPILLCNREGTEIAAIHAGWRGLVNGIVEQTVETMHSQPKDLMAWIGPGICASCYEVGDDMRDQFQNKYDFSLPAFQKKDSKWLADLPSLAALVLENVSIPTVSKSNLCTFEQKNDFYSYRREAQTGRMATLIWFT</sequence>
<dbReference type="PANTHER" id="PTHR30616">
    <property type="entry name" value="UNCHARACTERIZED PROTEIN YFIH"/>
    <property type="match status" value="1"/>
</dbReference>
<dbReference type="InterPro" id="IPR003730">
    <property type="entry name" value="Cu_polyphenol_OxRdtase"/>
</dbReference>
<comment type="catalytic activity">
    <reaction evidence="1">
        <text>inosine + phosphate = alpha-D-ribose 1-phosphate + hypoxanthine</text>
        <dbReference type="Rhea" id="RHEA:27646"/>
        <dbReference type="ChEBI" id="CHEBI:17368"/>
        <dbReference type="ChEBI" id="CHEBI:17596"/>
        <dbReference type="ChEBI" id="CHEBI:43474"/>
        <dbReference type="ChEBI" id="CHEBI:57720"/>
        <dbReference type="EC" id="2.4.2.1"/>
    </reaction>
    <physiologicalReaction direction="left-to-right" evidence="1">
        <dbReference type="Rhea" id="RHEA:27647"/>
    </physiologicalReaction>
</comment>
<dbReference type="EMBL" id="LNYA01000030">
    <property type="protein sequence ID" value="KTC96055.1"/>
    <property type="molecule type" value="Genomic_DNA"/>
</dbReference>
<dbReference type="PANTHER" id="PTHR30616:SF2">
    <property type="entry name" value="PURINE NUCLEOSIDE PHOSPHORYLASE LACC1"/>
    <property type="match status" value="1"/>
</dbReference>
<comment type="catalytic activity">
    <reaction evidence="8">
        <text>adenosine + phosphate = alpha-D-ribose 1-phosphate + adenine</text>
        <dbReference type="Rhea" id="RHEA:27642"/>
        <dbReference type="ChEBI" id="CHEBI:16335"/>
        <dbReference type="ChEBI" id="CHEBI:16708"/>
        <dbReference type="ChEBI" id="CHEBI:43474"/>
        <dbReference type="ChEBI" id="CHEBI:57720"/>
        <dbReference type="EC" id="2.4.2.1"/>
    </reaction>
    <physiologicalReaction direction="left-to-right" evidence="8">
        <dbReference type="Rhea" id="RHEA:27643"/>
    </physiologicalReaction>
</comment>
<dbReference type="GO" id="GO:0005507">
    <property type="term" value="F:copper ion binding"/>
    <property type="evidence" value="ECO:0007669"/>
    <property type="project" value="TreeGrafter"/>
</dbReference>